<gene>
    <name evidence="1" type="ORF">CFP56_017019</name>
</gene>
<accession>A0AAW0KLW6</accession>
<evidence type="ECO:0000313" key="2">
    <source>
        <dbReference type="Proteomes" id="UP000237347"/>
    </source>
</evidence>
<keyword evidence="2" id="KW-1185">Reference proteome</keyword>
<proteinExistence type="predicted"/>
<organism evidence="1 2">
    <name type="scientific">Quercus suber</name>
    <name type="common">Cork oak</name>
    <dbReference type="NCBI Taxonomy" id="58331"/>
    <lineage>
        <taxon>Eukaryota</taxon>
        <taxon>Viridiplantae</taxon>
        <taxon>Streptophyta</taxon>
        <taxon>Embryophyta</taxon>
        <taxon>Tracheophyta</taxon>
        <taxon>Spermatophyta</taxon>
        <taxon>Magnoliopsida</taxon>
        <taxon>eudicotyledons</taxon>
        <taxon>Gunneridae</taxon>
        <taxon>Pentapetalae</taxon>
        <taxon>rosids</taxon>
        <taxon>fabids</taxon>
        <taxon>Fagales</taxon>
        <taxon>Fagaceae</taxon>
        <taxon>Quercus</taxon>
    </lineage>
</organism>
<evidence type="ECO:0000313" key="1">
    <source>
        <dbReference type="EMBL" id="KAK7840159.1"/>
    </source>
</evidence>
<name>A0AAW0KLW6_QUESU</name>
<reference evidence="1 2" key="1">
    <citation type="journal article" date="2018" name="Sci. Data">
        <title>The draft genome sequence of cork oak.</title>
        <authorList>
            <person name="Ramos A.M."/>
            <person name="Usie A."/>
            <person name="Barbosa P."/>
            <person name="Barros P.M."/>
            <person name="Capote T."/>
            <person name="Chaves I."/>
            <person name="Simoes F."/>
            <person name="Abreu I."/>
            <person name="Carrasquinho I."/>
            <person name="Faro C."/>
            <person name="Guimaraes J.B."/>
            <person name="Mendonca D."/>
            <person name="Nobrega F."/>
            <person name="Rodrigues L."/>
            <person name="Saibo N.J.M."/>
            <person name="Varela M.C."/>
            <person name="Egas C."/>
            <person name="Matos J."/>
            <person name="Miguel C.M."/>
            <person name="Oliveira M.M."/>
            <person name="Ricardo C.P."/>
            <person name="Goncalves S."/>
        </authorList>
    </citation>
    <scope>NUCLEOTIDE SEQUENCE [LARGE SCALE GENOMIC DNA]</scope>
    <source>
        <strain evidence="2">cv. HL8</strain>
    </source>
</reference>
<protein>
    <submittedName>
        <fullName evidence="1">Uncharacterized protein</fullName>
    </submittedName>
</protein>
<sequence length="29" mass="3141">MLRESPSCLRIFSSLGGSGVSVLRVKDFV</sequence>
<dbReference type="EMBL" id="PKMF04000268">
    <property type="protein sequence ID" value="KAK7840159.1"/>
    <property type="molecule type" value="Genomic_DNA"/>
</dbReference>
<comment type="caution">
    <text evidence="1">The sequence shown here is derived from an EMBL/GenBank/DDBJ whole genome shotgun (WGS) entry which is preliminary data.</text>
</comment>
<dbReference type="Proteomes" id="UP000237347">
    <property type="component" value="Unassembled WGS sequence"/>
</dbReference>
<dbReference type="AlphaFoldDB" id="A0AAW0KLW6"/>